<sequence>MHSENAVRSDRAPARPEIQALRALAVGVVVLYHFWPALSPAGYVGVDVFFVVSGFLITGILLRDAAQTGRIRFARFYGRRVRRILPSALLVLAVTSVMTAIVVPPAEAARWFREILASTLFVENWAQSIESQQAVTAGLQSTPVQHYWSLSVEEQFYLVWPLVILAGVWIASRFVRPRMQVVVGLLAAVTALSFVTSLVLVSIDNNLAYFSTLSRAWEFGIGGLLACVPVVVGHERLRAATSWLGLALIVASVYIATDVDAFPGLLVLMPVLGAAAVIWAGTPAVSWSTGRLVSFPPVLWVGGISYALYLWHWPVVLLTPYITGRPSEDPVMLLLLAISLLLAWGTTRLLEDPIRFGVADHRLRTRTIIVGAAAMGVALIGTSAVAANALTEQSENLACSSDSP</sequence>
<comment type="caution">
    <text evidence="3">The sequence shown here is derived from an EMBL/GenBank/DDBJ whole genome shotgun (WGS) entry which is preliminary data.</text>
</comment>
<feature type="transmembrane region" description="Helical" evidence="1">
    <location>
        <begin position="292"/>
        <end position="311"/>
    </location>
</feature>
<dbReference type="EMBL" id="JBCLVG010000003">
    <property type="protein sequence ID" value="MEN1948098.1"/>
    <property type="molecule type" value="Genomic_DNA"/>
</dbReference>
<dbReference type="GO" id="GO:0016746">
    <property type="term" value="F:acyltransferase activity"/>
    <property type="evidence" value="ECO:0007669"/>
    <property type="project" value="UniProtKB-KW"/>
</dbReference>
<keyword evidence="1" id="KW-0472">Membrane</keyword>
<keyword evidence="1" id="KW-0812">Transmembrane</keyword>
<dbReference type="InterPro" id="IPR050879">
    <property type="entry name" value="Acyltransferase_3"/>
</dbReference>
<feature type="transmembrane region" description="Helical" evidence="1">
    <location>
        <begin position="20"/>
        <end position="35"/>
    </location>
</feature>
<evidence type="ECO:0000259" key="2">
    <source>
        <dbReference type="Pfam" id="PF01757"/>
    </source>
</evidence>
<evidence type="ECO:0000313" key="3">
    <source>
        <dbReference type="EMBL" id="MEN1948098.1"/>
    </source>
</evidence>
<feature type="transmembrane region" description="Helical" evidence="1">
    <location>
        <begin position="368"/>
        <end position="390"/>
    </location>
</feature>
<keyword evidence="1" id="KW-1133">Transmembrane helix</keyword>
<feature type="transmembrane region" description="Helical" evidence="1">
    <location>
        <begin position="331"/>
        <end position="347"/>
    </location>
</feature>
<keyword evidence="4" id="KW-1185">Reference proteome</keyword>
<proteinExistence type="predicted"/>
<dbReference type="Pfam" id="PF01757">
    <property type="entry name" value="Acyl_transf_3"/>
    <property type="match status" value="1"/>
</dbReference>
<dbReference type="RefSeq" id="WP_342116061.1">
    <property type="nucleotide sequence ID" value="NZ_JBCAUN010000003.1"/>
</dbReference>
<keyword evidence="3" id="KW-0012">Acyltransferase</keyword>
<feature type="transmembrane region" description="Helical" evidence="1">
    <location>
        <begin position="262"/>
        <end position="280"/>
    </location>
</feature>
<feature type="transmembrane region" description="Helical" evidence="1">
    <location>
        <begin position="239"/>
        <end position="256"/>
    </location>
</feature>
<dbReference type="InterPro" id="IPR002656">
    <property type="entry name" value="Acyl_transf_3_dom"/>
</dbReference>
<dbReference type="PANTHER" id="PTHR23028">
    <property type="entry name" value="ACETYLTRANSFERASE"/>
    <property type="match status" value="1"/>
</dbReference>
<feature type="transmembrane region" description="Helical" evidence="1">
    <location>
        <begin position="157"/>
        <end position="175"/>
    </location>
</feature>
<dbReference type="EC" id="2.3.-.-" evidence="3"/>
<dbReference type="PANTHER" id="PTHR23028:SF53">
    <property type="entry name" value="ACYL_TRANSF_3 DOMAIN-CONTAINING PROTEIN"/>
    <property type="match status" value="1"/>
</dbReference>
<organism evidence="3 4">
    <name type="scientific">Leifsonia stereocauli</name>
    <dbReference type="NCBI Taxonomy" id="3134136"/>
    <lineage>
        <taxon>Bacteria</taxon>
        <taxon>Bacillati</taxon>
        <taxon>Actinomycetota</taxon>
        <taxon>Actinomycetes</taxon>
        <taxon>Micrococcales</taxon>
        <taxon>Microbacteriaceae</taxon>
        <taxon>Leifsonia</taxon>
    </lineage>
</organism>
<feature type="transmembrane region" description="Helical" evidence="1">
    <location>
        <begin position="41"/>
        <end position="62"/>
    </location>
</feature>
<feature type="transmembrane region" description="Helical" evidence="1">
    <location>
        <begin position="83"/>
        <end position="103"/>
    </location>
</feature>
<reference evidence="3 4" key="1">
    <citation type="submission" date="2024-03" db="EMBL/GenBank/DDBJ databases">
        <title>YIM 134122 draft genome.</title>
        <authorList>
            <person name="Zuo S."/>
            <person name="Xiong L."/>
        </authorList>
    </citation>
    <scope>NUCLEOTIDE SEQUENCE [LARGE SCALE GENOMIC DNA]</scope>
    <source>
        <strain evidence="3 4">YIM 134122</strain>
    </source>
</reference>
<name>A0ABU9W8C1_9MICO</name>
<feature type="domain" description="Acyltransferase 3" evidence="2">
    <location>
        <begin position="17"/>
        <end position="346"/>
    </location>
</feature>
<evidence type="ECO:0000313" key="4">
    <source>
        <dbReference type="Proteomes" id="UP001425155"/>
    </source>
</evidence>
<keyword evidence="3" id="KW-0808">Transferase</keyword>
<accession>A0ABU9W8C1</accession>
<dbReference type="Proteomes" id="UP001425155">
    <property type="component" value="Unassembled WGS sequence"/>
</dbReference>
<feature type="transmembrane region" description="Helical" evidence="1">
    <location>
        <begin position="182"/>
        <end position="203"/>
    </location>
</feature>
<feature type="transmembrane region" description="Helical" evidence="1">
    <location>
        <begin position="215"/>
        <end position="232"/>
    </location>
</feature>
<evidence type="ECO:0000256" key="1">
    <source>
        <dbReference type="SAM" id="Phobius"/>
    </source>
</evidence>
<protein>
    <submittedName>
        <fullName evidence="3">Acyltransferase</fullName>
        <ecNumber evidence="3">2.3.-.-</ecNumber>
    </submittedName>
</protein>
<gene>
    <name evidence="3" type="ORF">WJX64_16195</name>
</gene>